<keyword evidence="1" id="KW-0812">Transmembrane</keyword>
<comment type="caution">
    <text evidence="2">The sequence shown here is derived from an EMBL/GenBank/DDBJ whole genome shotgun (WGS) entry which is preliminary data.</text>
</comment>
<feature type="transmembrane region" description="Helical" evidence="1">
    <location>
        <begin position="7"/>
        <end position="29"/>
    </location>
</feature>
<name>A0A9D1K935_9FIRM</name>
<protein>
    <submittedName>
        <fullName evidence="2">Uncharacterized protein</fullName>
    </submittedName>
</protein>
<proteinExistence type="predicted"/>
<accession>A0A9D1K935</accession>
<reference evidence="2" key="1">
    <citation type="submission" date="2020-10" db="EMBL/GenBank/DDBJ databases">
        <authorList>
            <person name="Gilroy R."/>
        </authorList>
    </citation>
    <scope>NUCLEOTIDE SEQUENCE</scope>
    <source>
        <strain evidence="2">14508</strain>
    </source>
</reference>
<evidence type="ECO:0000313" key="2">
    <source>
        <dbReference type="EMBL" id="HIT16797.1"/>
    </source>
</evidence>
<keyword evidence="1" id="KW-0472">Membrane</keyword>
<evidence type="ECO:0000313" key="3">
    <source>
        <dbReference type="Proteomes" id="UP000886893"/>
    </source>
</evidence>
<feature type="transmembrane region" description="Helical" evidence="1">
    <location>
        <begin position="96"/>
        <end position="129"/>
    </location>
</feature>
<sequence length="175" mass="20658">MKTIKANLYSLISIIIEIFSILFLFFPIVEVVEQENIYIYHFKYYTGIAILKGEILSLPHQIFLILFIILTCSLIFIHLCSILFKKSYFKIKKILFFLQLAFSFSLLSHYNFIGFILEILLFIPFVFMIVQETHLKKENNGNILFYNVLWGVILMFMLILILSLDAFVFANILLF</sequence>
<organism evidence="2 3">
    <name type="scientific">Candidatus Caccosoma faecigallinarum</name>
    <dbReference type="NCBI Taxonomy" id="2840720"/>
    <lineage>
        <taxon>Bacteria</taxon>
        <taxon>Bacillati</taxon>
        <taxon>Bacillota</taxon>
        <taxon>Bacillota incertae sedis</taxon>
        <taxon>Candidatus Caccosoma</taxon>
    </lineage>
</organism>
<dbReference type="Proteomes" id="UP000886893">
    <property type="component" value="Unassembled WGS sequence"/>
</dbReference>
<feature type="transmembrane region" description="Helical" evidence="1">
    <location>
        <begin position="149"/>
        <end position="174"/>
    </location>
</feature>
<dbReference type="AlphaFoldDB" id="A0A9D1K935"/>
<keyword evidence="1" id="KW-1133">Transmembrane helix</keyword>
<gene>
    <name evidence="2" type="ORF">IAD04_00230</name>
</gene>
<evidence type="ECO:0000256" key="1">
    <source>
        <dbReference type="SAM" id="Phobius"/>
    </source>
</evidence>
<reference evidence="2" key="2">
    <citation type="journal article" date="2021" name="PeerJ">
        <title>Extensive microbial diversity within the chicken gut microbiome revealed by metagenomics and culture.</title>
        <authorList>
            <person name="Gilroy R."/>
            <person name="Ravi A."/>
            <person name="Getino M."/>
            <person name="Pursley I."/>
            <person name="Horton D.L."/>
            <person name="Alikhan N.F."/>
            <person name="Baker D."/>
            <person name="Gharbi K."/>
            <person name="Hall N."/>
            <person name="Watson M."/>
            <person name="Adriaenssens E.M."/>
            <person name="Foster-Nyarko E."/>
            <person name="Jarju S."/>
            <person name="Secka A."/>
            <person name="Antonio M."/>
            <person name="Oren A."/>
            <person name="Chaudhuri R.R."/>
            <person name="La Ragione R."/>
            <person name="Hildebrand F."/>
            <person name="Pallen M.J."/>
        </authorList>
    </citation>
    <scope>NUCLEOTIDE SEQUENCE</scope>
    <source>
        <strain evidence="2">14508</strain>
    </source>
</reference>
<feature type="transmembrane region" description="Helical" evidence="1">
    <location>
        <begin position="62"/>
        <end position="84"/>
    </location>
</feature>
<dbReference type="EMBL" id="DVKI01000005">
    <property type="protein sequence ID" value="HIT16797.1"/>
    <property type="molecule type" value="Genomic_DNA"/>
</dbReference>